<dbReference type="SUPFAM" id="SSF50022">
    <property type="entry name" value="ISP domain"/>
    <property type="match status" value="1"/>
</dbReference>
<dbReference type="PANTHER" id="PTHR40562:SF1">
    <property type="entry name" value="NITRITE REDUCTASE (NADH) SMALL SUBUNIT"/>
    <property type="match status" value="1"/>
</dbReference>
<dbReference type="Pfam" id="PF13806">
    <property type="entry name" value="Rieske_2"/>
    <property type="match status" value="1"/>
</dbReference>
<evidence type="ECO:0000256" key="1">
    <source>
        <dbReference type="ARBA" id="ARBA00022714"/>
    </source>
</evidence>
<accession>A0A7X1KT20</accession>
<dbReference type="InterPro" id="IPR012748">
    <property type="entry name" value="Rieske-like_NirD"/>
</dbReference>
<dbReference type="PANTHER" id="PTHR40562">
    <property type="match status" value="1"/>
</dbReference>
<reference evidence="8 9" key="1">
    <citation type="submission" date="2020-08" db="EMBL/GenBank/DDBJ databases">
        <title>Pseudomonas sp. nov.</title>
        <authorList>
            <person name="Gieschler S."/>
            <person name="Fiedler G."/>
            <person name="Brinks E."/>
            <person name="Boehnlein C."/>
            <person name="Franz C.M.A.P."/>
            <person name="Kabisch J."/>
        </authorList>
    </citation>
    <scope>NUCLEOTIDE SEQUENCE [LARGE SCALE GENOMIC DNA]</scope>
    <source>
        <strain evidence="8 9">MBT-2</strain>
    </source>
</reference>
<feature type="domain" description="Rieske" evidence="7">
    <location>
        <begin position="13"/>
        <end position="117"/>
    </location>
</feature>
<evidence type="ECO:0000313" key="9">
    <source>
        <dbReference type="Proteomes" id="UP000546173"/>
    </source>
</evidence>
<evidence type="ECO:0000256" key="2">
    <source>
        <dbReference type="ARBA" id="ARBA00022723"/>
    </source>
</evidence>
<dbReference type="GO" id="GO:0042128">
    <property type="term" value="P:nitrate assimilation"/>
    <property type="evidence" value="ECO:0007669"/>
    <property type="project" value="UniProtKB-KW"/>
</dbReference>
<keyword evidence="6" id="KW-0534">Nitrate assimilation</keyword>
<keyword evidence="5" id="KW-0411">Iron-sulfur</keyword>
<dbReference type="Proteomes" id="UP000546173">
    <property type="component" value="Unassembled WGS sequence"/>
</dbReference>
<keyword evidence="9" id="KW-1185">Reference proteome</keyword>
<organism evidence="8 9">
    <name type="scientific">Pseudomonas baltica</name>
    <dbReference type="NCBI Taxonomy" id="2762576"/>
    <lineage>
        <taxon>Bacteria</taxon>
        <taxon>Pseudomonadati</taxon>
        <taxon>Pseudomonadota</taxon>
        <taxon>Gammaproteobacteria</taxon>
        <taxon>Pseudomonadales</taxon>
        <taxon>Pseudomonadaceae</taxon>
        <taxon>Pseudomonas</taxon>
    </lineage>
</organism>
<comment type="caution">
    <text evidence="8">The sequence shown here is derived from an EMBL/GenBank/DDBJ whole genome shotgun (WGS) entry which is preliminary data.</text>
</comment>
<dbReference type="InterPro" id="IPR017881">
    <property type="entry name" value="NirD"/>
</dbReference>
<keyword evidence="3" id="KW-0560">Oxidoreductase</keyword>
<dbReference type="GO" id="GO:0046872">
    <property type="term" value="F:metal ion binding"/>
    <property type="evidence" value="ECO:0007669"/>
    <property type="project" value="UniProtKB-KW"/>
</dbReference>
<keyword evidence="1" id="KW-0001">2Fe-2S</keyword>
<evidence type="ECO:0000259" key="7">
    <source>
        <dbReference type="PROSITE" id="PS51296"/>
    </source>
</evidence>
<keyword evidence="4" id="KW-0408">Iron</keyword>
<name>A0A7X1KT20_9PSED</name>
<dbReference type="CDD" id="cd03529">
    <property type="entry name" value="Rieske_NirD"/>
    <property type="match status" value="1"/>
</dbReference>
<dbReference type="EMBL" id="JACMYH010000001">
    <property type="protein sequence ID" value="MBC2678092.1"/>
    <property type="molecule type" value="Genomic_DNA"/>
</dbReference>
<dbReference type="PROSITE" id="PS51296">
    <property type="entry name" value="RIESKE"/>
    <property type="match status" value="1"/>
</dbReference>
<dbReference type="GO" id="GO:0008942">
    <property type="term" value="F:nitrite reductase [NAD(P)H] activity"/>
    <property type="evidence" value="ECO:0007669"/>
    <property type="project" value="InterPro"/>
</dbReference>
<evidence type="ECO:0000256" key="5">
    <source>
        <dbReference type="ARBA" id="ARBA00023014"/>
    </source>
</evidence>
<evidence type="ECO:0000256" key="4">
    <source>
        <dbReference type="ARBA" id="ARBA00023004"/>
    </source>
</evidence>
<evidence type="ECO:0000256" key="3">
    <source>
        <dbReference type="ARBA" id="ARBA00023002"/>
    </source>
</evidence>
<gene>
    <name evidence="8" type="primary">nirD</name>
    <name evidence="8" type="ORF">H7993_06760</name>
</gene>
<keyword evidence="2" id="KW-0479">Metal-binding</keyword>
<dbReference type="GO" id="GO:0051537">
    <property type="term" value="F:2 iron, 2 sulfur cluster binding"/>
    <property type="evidence" value="ECO:0007669"/>
    <property type="project" value="UniProtKB-KW"/>
</dbReference>
<dbReference type="PROSITE" id="PS51300">
    <property type="entry name" value="NIRD"/>
    <property type="match status" value="1"/>
</dbReference>
<dbReference type="NCBIfam" id="TIGR02378">
    <property type="entry name" value="nirD_assim_sml"/>
    <property type="match status" value="1"/>
</dbReference>
<dbReference type="AlphaFoldDB" id="A0A7X1KT20"/>
<evidence type="ECO:0000256" key="6">
    <source>
        <dbReference type="ARBA" id="ARBA00023063"/>
    </source>
</evidence>
<dbReference type="InterPro" id="IPR036922">
    <property type="entry name" value="Rieske_2Fe-2S_sf"/>
</dbReference>
<sequence length="120" mass="13120">MQAAKAVQAMDWQAVCDRADLIANSGVVVWLDGDQVAVFYLPDAGEGRVLHAIDNHDPRSGANVLGRGIVGYLQGELVVAAPLYKQHYCFSDGRCLEAPEQGIRVWPVRFNGDRVEIGRV</sequence>
<protein>
    <submittedName>
        <fullName evidence="8">Nitrite reductase small subunit NirD</fullName>
    </submittedName>
</protein>
<dbReference type="InterPro" id="IPR017941">
    <property type="entry name" value="Rieske_2Fe-2S"/>
</dbReference>
<dbReference type="Gene3D" id="2.102.10.10">
    <property type="entry name" value="Rieske [2Fe-2S] iron-sulphur domain"/>
    <property type="match status" value="1"/>
</dbReference>
<proteinExistence type="predicted"/>
<dbReference type="RefSeq" id="WP_122713184.1">
    <property type="nucleotide sequence ID" value="NZ_JACMYH010000001.1"/>
</dbReference>
<evidence type="ECO:0000313" key="8">
    <source>
        <dbReference type="EMBL" id="MBC2678092.1"/>
    </source>
</evidence>